<evidence type="ECO:0000313" key="3">
    <source>
        <dbReference type="EMBL" id="RZE38402.1"/>
    </source>
</evidence>
<keyword evidence="2" id="KW-0472">Membrane</keyword>
<keyword evidence="2" id="KW-1133">Transmembrane helix</keyword>
<feature type="transmembrane region" description="Helical" evidence="2">
    <location>
        <begin position="278"/>
        <end position="299"/>
    </location>
</feature>
<sequence>MGGRGTTAQARERGRLPGRPSDPAPTGGNDVITGVNLRMPARRTALPALLLTATALLAVPASPALAAPPSRPDSGAAALGEAYGHGGERPDRRDVAAPRENHGSGEATARTPAPEQPGGRRHDPGPHPGGPQDHRVHGMPDPPAPPTGPPPPDRTPASGVLPPLRPGAPAAPTGPPPAPHPETAPRQPAPSPSPSVPPSVAPRSPEHGRTPARSLPAAHAETAHRAAPDTRPVPREEATVPGPAEEDAVADDGTEAGEAGQGTGQQELARSSGRSLHVLPLGGGLIMVGLGLGLVFLALRVRRI</sequence>
<dbReference type="EMBL" id="PKLK01000019">
    <property type="protein sequence ID" value="RZE38402.1"/>
    <property type="molecule type" value="Genomic_DNA"/>
</dbReference>
<feature type="region of interest" description="Disordered" evidence="1">
    <location>
        <begin position="64"/>
        <end position="271"/>
    </location>
</feature>
<evidence type="ECO:0000313" key="4">
    <source>
        <dbReference type="Proteomes" id="UP000292095"/>
    </source>
</evidence>
<dbReference type="Proteomes" id="UP000292095">
    <property type="component" value="Unassembled WGS sequence"/>
</dbReference>
<feature type="region of interest" description="Disordered" evidence="1">
    <location>
        <begin position="1"/>
        <end position="33"/>
    </location>
</feature>
<reference evidence="3 4" key="1">
    <citation type="submission" date="2017-12" db="EMBL/GenBank/DDBJ databases">
        <title>Population genomics insights into the ecological differentiation and adaptive evolution in streptomycetes.</title>
        <authorList>
            <person name="Li Y."/>
            <person name="Huang Y."/>
        </authorList>
    </citation>
    <scope>NUCLEOTIDE SEQUENCE [LARGE SCALE GENOMIC DNA]</scope>
    <source>
        <strain evidence="3 4">FXJ.2339</strain>
    </source>
</reference>
<dbReference type="AlphaFoldDB" id="A0AB37XEY4"/>
<feature type="compositionally biased region" description="Pro residues" evidence="1">
    <location>
        <begin position="140"/>
        <end position="154"/>
    </location>
</feature>
<accession>A0AB37XEY4</accession>
<protein>
    <submittedName>
        <fullName evidence="3">Uncharacterized protein</fullName>
    </submittedName>
</protein>
<name>A0AB37XEY4_9ACTN</name>
<feature type="compositionally biased region" description="Pro residues" evidence="1">
    <location>
        <begin position="172"/>
        <end position="200"/>
    </location>
</feature>
<feature type="compositionally biased region" description="Acidic residues" evidence="1">
    <location>
        <begin position="244"/>
        <end position="255"/>
    </location>
</feature>
<comment type="caution">
    <text evidence="3">The sequence shown here is derived from an EMBL/GenBank/DDBJ whole genome shotgun (WGS) entry which is preliminary data.</text>
</comment>
<feature type="compositionally biased region" description="Basic and acidic residues" evidence="1">
    <location>
        <begin position="86"/>
        <end position="103"/>
    </location>
</feature>
<evidence type="ECO:0000256" key="1">
    <source>
        <dbReference type="SAM" id="MobiDB-lite"/>
    </source>
</evidence>
<feature type="compositionally biased region" description="Basic and acidic residues" evidence="1">
    <location>
        <begin position="221"/>
        <end position="238"/>
    </location>
</feature>
<gene>
    <name evidence="3" type="ORF">C0Q91_16230</name>
</gene>
<proteinExistence type="predicted"/>
<organism evidence="3 4">
    <name type="scientific">Streptomyces albidoflavus</name>
    <dbReference type="NCBI Taxonomy" id="1886"/>
    <lineage>
        <taxon>Bacteria</taxon>
        <taxon>Bacillati</taxon>
        <taxon>Actinomycetota</taxon>
        <taxon>Actinomycetes</taxon>
        <taxon>Kitasatosporales</taxon>
        <taxon>Streptomycetaceae</taxon>
        <taxon>Streptomyces</taxon>
        <taxon>Streptomyces albidoflavus group</taxon>
    </lineage>
</organism>
<evidence type="ECO:0000256" key="2">
    <source>
        <dbReference type="SAM" id="Phobius"/>
    </source>
</evidence>
<keyword evidence="2" id="KW-0812">Transmembrane</keyword>